<feature type="active site" description="Tele-phosphohistidine intermediate" evidence="2">
    <location>
        <position position="37"/>
    </location>
</feature>
<dbReference type="InterPro" id="IPR051695">
    <property type="entry name" value="Phosphoglycerate_Mutase"/>
</dbReference>
<accession>A0A0P4W067</accession>
<feature type="active site" description="Proton donor/acceptor" evidence="2">
    <location>
        <position position="113"/>
    </location>
</feature>
<feature type="binding site" evidence="3">
    <location>
        <begin position="36"/>
        <end position="43"/>
    </location>
    <ligand>
        <name>substrate</name>
    </ligand>
</feature>
<evidence type="ECO:0000256" key="3">
    <source>
        <dbReference type="PIRSR" id="PIRSR613078-2"/>
    </source>
</evidence>
<name>A0A0P4W067_SCYOL</name>
<proteinExistence type="predicted"/>
<dbReference type="SMART" id="SM00855">
    <property type="entry name" value="PGAM"/>
    <property type="match status" value="1"/>
</dbReference>
<dbReference type="InterPro" id="IPR013078">
    <property type="entry name" value="His_Pase_superF_clade-1"/>
</dbReference>
<dbReference type="PANTHER" id="PTHR46517:SF1">
    <property type="entry name" value="FRUCTOSE-2,6-BISPHOSPHATASE TIGAR"/>
    <property type="match status" value="1"/>
</dbReference>
<feature type="region of interest" description="Disordered" evidence="4">
    <location>
        <begin position="1"/>
        <end position="22"/>
    </location>
</feature>
<feature type="compositionally biased region" description="Acidic residues" evidence="4">
    <location>
        <begin position="214"/>
        <end position="223"/>
    </location>
</feature>
<keyword evidence="1" id="KW-0378">Hydrolase</keyword>
<evidence type="ECO:0000256" key="4">
    <source>
        <dbReference type="SAM" id="MobiDB-lite"/>
    </source>
</evidence>
<dbReference type="CDD" id="cd07067">
    <property type="entry name" value="HP_PGM_like"/>
    <property type="match status" value="1"/>
</dbReference>
<dbReference type="EMBL" id="GDRN01098504">
    <property type="protein sequence ID" value="JAI58941.1"/>
    <property type="molecule type" value="Transcribed_RNA"/>
</dbReference>
<dbReference type="GO" id="GO:0045820">
    <property type="term" value="P:negative regulation of glycolytic process"/>
    <property type="evidence" value="ECO:0007669"/>
    <property type="project" value="TreeGrafter"/>
</dbReference>
<feature type="compositionally biased region" description="Basic and acidic residues" evidence="4">
    <location>
        <begin position="226"/>
        <end position="269"/>
    </location>
</feature>
<dbReference type="SUPFAM" id="SSF53254">
    <property type="entry name" value="Phosphoglycerate mutase-like"/>
    <property type="match status" value="1"/>
</dbReference>
<dbReference type="Gene3D" id="3.40.50.1240">
    <property type="entry name" value="Phosphoglycerate mutase-like"/>
    <property type="match status" value="1"/>
</dbReference>
<evidence type="ECO:0000256" key="1">
    <source>
        <dbReference type="ARBA" id="ARBA00022801"/>
    </source>
</evidence>
<dbReference type="AlphaFoldDB" id="A0A0P4W067"/>
<dbReference type="InterPro" id="IPR029033">
    <property type="entry name" value="His_PPase_superfam"/>
</dbReference>
<feature type="compositionally biased region" description="Low complexity" evidence="4">
    <location>
        <begin position="1"/>
        <end position="19"/>
    </location>
</feature>
<sequence length="346" mass="39144">MSGQQNAAIEQQQQTAATEDMMGSRRSVLMRFTFVRHGETQANKDRCIQGHTDIPLCQSGEEQASRAGERLKDVRFSRVYASDLCRASTTCRLILAKNTCHPPPLIIDTRLRERNFGSVEGMVFEEVLKMAEANGSSWPQYSPPGAESLGDVQARLVAFFKEVCQSIYDKNNNNLKKREAVNSVSEKGGKGGDRTEAKREKEDEETKKKKKSEEEADMEEENMLNEAKEKEREKEQEKTRGKTTETNSAERDGDKKTEEEQEEHEGRKEEEEEEHVLVVSHGAALRQLYLHLHRTLGCPLPPNINPDTPARLSPNTGISTYSVRYSPKAYTLQCLCLHDSQHLQGM</sequence>
<feature type="region of interest" description="Disordered" evidence="4">
    <location>
        <begin position="179"/>
        <end position="275"/>
    </location>
</feature>
<reference evidence="5" key="1">
    <citation type="submission" date="2015-09" db="EMBL/GenBank/DDBJ databases">
        <title>Scylla olivacea transcriptome.</title>
        <authorList>
            <person name="Ikhwanuddin M."/>
        </authorList>
    </citation>
    <scope>NUCLEOTIDE SEQUENCE</scope>
</reference>
<dbReference type="PANTHER" id="PTHR46517">
    <property type="entry name" value="FRUCTOSE-2,6-BISPHOSPHATASE TIGAR"/>
    <property type="match status" value="1"/>
</dbReference>
<evidence type="ECO:0000256" key="2">
    <source>
        <dbReference type="PIRSR" id="PIRSR613078-1"/>
    </source>
</evidence>
<dbReference type="EMBL" id="GDRN01098505">
    <property type="protein sequence ID" value="JAI58940.1"/>
    <property type="molecule type" value="Transcribed_RNA"/>
</dbReference>
<dbReference type="GO" id="GO:0005829">
    <property type="term" value="C:cytosol"/>
    <property type="evidence" value="ECO:0007669"/>
    <property type="project" value="TreeGrafter"/>
</dbReference>
<dbReference type="GO" id="GO:0004331">
    <property type="term" value="F:fructose-2,6-bisphosphate 2-phosphatase activity"/>
    <property type="evidence" value="ECO:0007669"/>
    <property type="project" value="TreeGrafter"/>
</dbReference>
<feature type="binding site" evidence="3">
    <location>
        <position position="86"/>
    </location>
    <ligand>
        <name>substrate</name>
    </ligand>
</feature>
<evidence type="ECO:0000313" key="5">
    <source>
        <dbReference type="EMBL" id="JAI58941.1"/>
    </source>
</evidence>
<dbReference type="GO" id="GO:0043456">
    <property type="term" value="P:regulation of pentose-phosphate shunt"/>
    <property type="evidence" value="ECO:0007669"/>
    <property type="project" value="TreeGrafter"/>
</dbReference>
<feature type="compositionally biased region" description="Basic and acidic residues" evidence="4">
    <location>
        <begin position="187"/>
        <end position="213"/>
    </location>
</feature>
<organism evidence="5">
    <name type="scientific">Scylla olivacea</name>
    <name type="common">Orange mud crab</name>
    <name type="synonym">Cancer olivacea</name>
    <dbReference type="NCBI Taxonomy" id="85551"/>
    <lineage>
        <taxon>Eukaryota</taxon>
        <taxon>Metazoa</taxon>
        <taxon>Ecdysozoa</taxon>
        <taxon>Arthropoda</taxon>
        <taxon>Crustacea</taxon>
        <taxon>Multicrustacea</taxon>
        <taxon>Malacostraca</taxon>
        <taxon>Eumalacostraca</taxon>
        <taxon>Eucarida</taxon>
        <taxon>Decapoda</taxon>
        <taxon>Pleocyemata</taxon>
        <taxon>Brachyura</taxon>
        <taxon>Eubrachyura</taxon>
        <taxon>Portunoidea</taxon>
        <taxon>Portunidae</taxon>
        <taxon>Portuninae</taxon>
        <taxon>Scylla</taxon>
    </lineage>
</organism>
<dbReference type="Pfam" id="PF00300">
    <property type="entry name" value="His_Phos_1"/>
    <property type="match status" value="1"/>
</dbReference>
<protein>
    <submittedName>
        <fullName evidence="5">Uncharacterized protein</fullName>
    </submittedName>
</protein>